<dbReference type="AlphaFoldDB" id="A0A1M6L963"/>
<reference evidence="1 2" key="1">
    <citation type="submission" date="2016-11" db="EMBL/GenBank/DDBJ databases">
        <authorList>
            <person name="Jaros S."/>
            <person name="Januszkiewicz K."/>
            <person name="Wedrychowicz H."/>
        </authorList>
    </citation>
    <scope>NUCLEOTIDE SEQUENCE [LARGE SCALE GENOMIC DNA]</scope>
    <source>
        <strain evidence="1 2">DSM 5091</strain>
    </source>
</reference>
<dbReference type="SUPFAM" id="SSF143011">
    <property type="entry name" value="RelE-like"/>
    <property type="match status" value="1"/>
</dbReference>
<accession>A0A1M6L963</accession>
<gene>
    <name evidence="1" type="ORF">SAMN02745165_02921</name>
</gene>
<dbReference type="Proteomes" id="UP000184171">
    <property type="component" value="Unassembled WGS sequence"/>
</dbReference>
<dbReference type="Gene3D" id="3.30.2310.20">
    <property type="entry name" value="RelE-like"/>
    <property type="match status" value="1"/>
</dbReference>
<sequence>MIRWCHQLEIYFKNKKTRELCEKSSVAKQKLGKACARKLRTRMDDLEAAENVTDLVAGNPHPLKGDRAGQFAVSLAGGVRLVFSPKNDPCPQHGDGSIDWSKVTIICIEYTGDYHD</sequence>
<name>A0A1M6L963_MALRU</name>
<dbReference type="EMBL" id="FQZT01000012">
    <property type="protein sequence ID" value="SHJ67750.1"/>
    <property type="molecule type" value="Genomic_DNA"/>
</dbReference>
<dbReference type="STRING" id="1122189.SAMN02745165_02921"/>
<proteinExistence type="predicted"/>
<keyword evidence="2" id="KW-1185">Reference proteome</keyword>
<dbReference type="InterPro" id="IPR035093">
    <property type="entry name" value="RelE/ParE_toxin_dom_sf"/>
</dbReference>
<protein>
    <submittedName>
        <fullName evidence="1">Proteic killer suppression protein</fullName>
    </submittedName>
</protein>
<evidence type="ECO:0000313" key="1">
    <source>
        <dbReference type="EMBL" id="SHJ67750.1"/>
    </source>
</evidence>
<organism evidence="1 2">
    <name type="scientific">Malonomonas rubra DSM 5091</name>
    <dbReference type="NCBI Taxonomy" id="1122189"/>
    <lineage>
        <taxon>Bacteria</taxon>
        <taxon>Pseudomonadati</taxon>
        <taxon>Thermodesulfobacteriota</taxon>
        <taxon>Desulfuromonadia</taxon>
        <taxon>Desulfuromonadales</taxon>
        <taxon>Geopsychrobacteraceae</taxon>
        <taxon>Malonomonas</taxon>
    </lineage>
</organism>
<evidence type="ECO:0000313" key="2">
    <source>
        <dbReference type="Proteomes" id="UP000184171"/>
    </source>
</evidence>